<sequence>MWKFIKMLVGISLLPFCWAVSLAVYQLYSSSINTALDSGWEAGALPLGFLLWALVFFLMPRPTRTYVLGHELTHAIWALMMGGRVGKMKVGRSGGHVMLSKTNFAITLAPYFFPFYTFLVIGAYYLTGLTVDVESYRAWWMGAVGFTWSFHVTFTIHMLSQNQPDIEEHGRIFSFTVIYIMNLLVIGVWMVLVGAPRLANYGNLIWQESALAYGVAHGYILIGWTHMAGLLETMRGGGTP</sequence>
<feature type="transmembrane region" description="Helical" evidence="1">
    <location>
        <begin position="212"/>
        <end position="231"/>
    </location>
</feature>
<dbReference type="AlphaFoldDB" id="A0A6C2U439"/>
<feature type="transmembrane region" description="Helical" evidence="1">
    <location>
        <begin position="104"/>
        <end position="126"/>
    </location>
</feature>
<protein>
    <submittedName>
        <fullName evidence="2">Uncharacterized protein</fullName>
    </submittedName>
</protein>
<gene>
    <name evidence="2" type="ORF">PDESU_02715</name>
</gene>
<dbReference type="EMBL" id="CAAHFG010000001">
    <property type="protein sequence ID" value="VGO14156.1"/>
    <property type="molecule type" value="Genomic_DNA"/>
</dbReference>
<name>A0A6C2U439_PONDE</name>
<feature type="transmembrane region" description="Helical" evidence="1">
    <location>
        <begin position="138"/>
        <end position="160"/>
    </location>
</feature>
<evidence type="ECO:0000313" key="2">
    <source>
        <dbReference type="EMBL" id="VGO14156.1"/>
    </source>
</evidence>
<keyword evidence="1" id="KW-1133">Transmembrane helix</keyword>
<dbReference type="RefSeq" id="WP_136079659.1">
    <property type="nucleotide sequence ID" value="NZ_CAAHFG010000001.1"/>
</dbReference>
<feature type="transmembrane region" description="Helical" evidence="1">
    <location>
        <begin position="39"/>
        <end position="59"/>
    </location>
</feature>
<keyword evidence="1" id="KW-0812">Transmembrane</keyword>
<evidence type="ECO:0000256" key="1">
    <source>
        <dbReference type="SAM" id="Phobius"/>
    </source>
</evidence>
<organism evidence="2 3">
    <name type="scientific">Pontiella desulfatans</name>
    <dbReference type="NCBI Taxonomy" id="2750659"/>
    <lineage>
        <taxon>Bacteria</taxon>
        <taxon>Pseudomonadati</taxon>
        <taxon>Kiritimatiellota</taxon>
        <taxon>Kiritimatiellia</taxon>
        <taxon>Kiritimatiellales</taxon>
        <taxon>Pontiellaceae</taxon>
        <taxon>Pontiella</taxon>
    </lineage>
</organism>
<reference evidence="2 3" key="1">
    <citation type="submission" date="2019-04" db="EMBL/GenBank/DDBJ databases">
        <authorList>
            <person name="Van Vliet M D."/>
        </authorList>
    </citation>
    <scope>NUCLEOTIDE SEQUENCE [LARGE SCALE GENOMIC DNA]</scope>
    <source>
        <strain evidence="2 3">F1</strain>
    </source>
</reference>
<dbReference type="Proteomes" id="UP000366872">
    <property type="component" value="Unassembled WGS sequence"/>
</dbReference>
<feature type="transmembrane region" description="Helical" evidence="1">
    <location>
        <begin position="172"/>
        <end position="192"/>
    </location>
</feature>
<keyword evidence="1" id="KW-0472">Membrane</keyword>
<proteinExistence type="predicted"/>
<keyword evidence="3" id="KW-1185">Reference proteome</keyword>
<evidence type="ECO:0000313" key="3">
    <source>
        <dbReference type="Proteomes" id="UP000366872"/>
    </source>
</evidence>
<accession>A0A6C2U439</accession>